<dbReference type="SUPFAM" id="SSF47226">
    <property type="entry name" value="Histidine-containing phosphotransfer domain, HPT domain"/>
    <property type="match status" value="1"/>
</dbReference>
<dbReference type="RefSeq" id="WP_344963987.1">
    <property type="nucleotide sequence ID" value="NZ_BAABDS010000026.1"/>
</dbReference>
<evidence type="ECO:0000313" key="5">
    <source>
        <dbReference type="Proteomes" id="UP001501479"/>
    </source>
</evidence>
<evidence type="ECO:0000256" key="1">
    <source>
        <dbReference type="ARBA" id="ARBA00023012"/>
    </source>
</evidence>
<feature type="domain" description="HPt" evidence="3">
    <location>
        <begin position="8"/>
        <end position="94"/>
    </location>
</feature>
<evidence type="ECO:0000313" key="4">
    <source>
        <dbReference type="EMBL" id="GAA3709456.1"/>
    </source>
</evidence>
<dbReference type="EMBL" id="BAABDS010000026">
    <property type="protein sequence ID" value="GAA3709456.1"/>
    <property type="molecule type" value="Genomic_DNA"/>
</dbReference>
<dbReference type="Pfam" id="PF01627">
    <property type="entry name" value="Hpt"/>
    <property type="match status" value="1"/>
</dbReference>
<evidence type="ECO:0000259" key="3">
    <source>
        <dbReference type="PROSITE" id="PS50894"/>
    </source>
</evidence>
<organism evidence="4 5">
    <name type="scientific">Oceanisphaera sediminis</name>
    <dbReference type="NCBI Taxonomy" id="981381"/>
    <lineage>
        <taxon>Bacteria</taxon>
        <taxon>Pseudomonadati</taxon>
        <taxon>Pseudomonadota</taxon>
        <taxon>Gammaproteobacteria</taxon>
        <taxon>Aeromonadales</taxon>
        <taxon>Aeromonadaceae</taxon>
        <taxon>Oceanisphaera</taxon>
    </lineage>
</organism>
<reference evidence="5" key="1">
    <citation type="journal article" date="2019" name="Int. J. Syst. Evol. Microbiol.">
        <title>The Global Catalogue of Microorganisms (GCM) 10K type strain sequencing project: providing services to taxonomists for standard genome sequencing and annotation.</title>
        <authorList>
            <consortium name="The Broad Institute Genomics Platform"/>
            <consortium name="The Broad Institute Genome Sequencing Center for Infectious Disease"/>
            <person name="Wu L."/>
            <person name="Ma J."/>
        </authorList>
    </citation>
    <scope>NUCLEOTIDE SEQUENCE [LARGE SCALE GENOMIC DNA]</scope>
    <source>
        <strain evidence="5">JCM 17329</strain>
    </source>
</reference>
<gene>
    <name evidence="4" type="ORF">GCM10022421_15740</name>
</gene>
<evidence type="ECO:0000256" key="2">
    <source>
        <dbReference type="PROSITE-ProRule" id="PRU00110"/>
    </source>
</evidence>
<keyword evidence="2" id="KW-0597">Phosphoprotein</keyword>
<comment type="caution">
    <text evidence="4">The sequence shown here is derived from an EMBL/GenBank/DDBJ whole genome shotgun (WGS) entry which is preliminary data.</text>
</comment>
<dbReference type="Proteomes" id="UP001501479">
    <property type="component" value="Unassembled WGS sequence"/>
</dbReference>
<dbReference type="Gene3D" id="1.20.120.160">
    <property type="entry name" value="HPT domain"/>
    <property type="match status" value="1"/>
</dbReference>
<feature type="modified residue" description="Phosphohistidine" evidence="2">
    <location>
        <position position="55"/>
    </location>
</feature>
<protein>
    <recommendedName>
        <fullName evidence="3">HPt domain-containing protein</fullName>
    </recommendedName>
</protein>
<proteinExistence type="predicted"/>
<name>A0ABP7DUZ3_9GAMM</name>
<sequence>MPPDPSVMESKLALLKTRFAERTAPQLDAMVLEVQQWQQAGGRCGDIAALYQLLHRLAGSSGTFGFVELGQKARSLEHRLTSLLECPDLSAAHI</sequence>
<dbReference type="PROSITE" id="PS50894">
    <property type="entry name" value="HPT"/>
    <property type="match status" value="1"/>
</dbReference>
<dbReference type="InterPro" id="IPR008207">
    <property type="entry name" value="Sig_transdc_His_kin_Hpt_dom"/>
</dbReference>
<keyword evidence="1" id="KW-0902">Two-component regulatory system</keyword>
<keyword evidence="5" id="KW-1185">Reference proteome</keyword>
<dbReference type="InterPro" id="IPR036641">
    <property type="entry name" value="HPT_dom_sf"/>
</dbReference>
<accession>A0ABP7DUZ3</accession>